<keyword evidence="1" id="KW-0812">Transmembrane</keyword>
<reference evidence="4 5" key="1">
    <citation type="journal article" date="2019" name="Int. J. Syst. Evol. Microbiol.">
        <title>The Global Catalogue of Microorganisms (GCM) 10K type strain sequencing project: providing services to taxonomists for standard genome sequencing and annotation.</title>
        <authorList>
            <consortium name="The Broad Institute Genomics Platform"/>
            <consortium name="The Broad Institute Genome Sequencing Center for Infectious Disease"/>
            <person name="Wu L."/>
            <person name="Ma J."/>
        </authorList>
    </citation>
    <scope>NUCLEOTIDE SEQUENCE [LARGE SCALE GENOMIC DNA]</scope>
    <source>
        <strain evidence="4 5">JCM 14319</strain>
    </source>
</reference>
<proteinExistence type="predicted"/>
<dbReference type="Pfam" id="PF07786">
    <property type="entry name" value="HGSNAT_cat"/>
    <property type="match status" value="1"/>
</dbReference>
<dbReference type="Pfam" id="PF04235">
    <property type="entry name" value="DUF418"/>
    <property type="match status" value="1"/>
</dbReference>
<name>A0ABN2K8Q3_9MICO</name>
<evidence type="ECO:0000259" key="2">
    <source>
        <dbReference type="Pfam" id="PF04235"/>
    </source>
</evidence>
<feature type="domain" description="Heparan-alpha-glucosaminide N-acetyltransferase catalytic" evidence="3">
    <location>
        <begin position="13"/>
        <end position="194"/>
    </location>
</feature>
<feature type="transmembrane region" description="Helical" evidence="1">
    <location>
        <begin position="55"/>
        <end position="76"/>
    </location>
</feature>
<organism evidence="4 5">
    <name type="scientific">Agromyces humatus</name>
    <dbReference type="NCBI Taxonomy" id="279573"/>
    <lineage>
        <taxon>Bacteria</taxon>
        <taxon>Bacillati</taxon>
        <taxon>Actinomycetota</taxon>
        <taxon>Actinomycetes</taxon>
        <taxon>Micrococcales</taxon>
        <taxon>Microbacteriaceae</taxon>
        <taxon>Agromyces</taxon>
    </lineage>
</organism>
<evidence type="ECO:0000256" key="1">
    <source>
        <dbReference type="SAM" id="Phobius"/>
    </source>
</evidence>
<dbReference type="EMBL" id="BAAANH010000001">
    <property type="protein sequence ID" value="GAA1750680.1"/>
    <property type="molecule type" value="Genomic_DNA"/>
</dbReference>
<evidence type="ECO:0008006" key="6">
    <source>
        <dbReference type="Google" id="ProtNLM"/>
    </source>
</evidence>
<feature type="transmembrane region" description="Helical" evidence="1">
    <location>
        <begin position="179"/>
        <end position="195"/>
    </location>
</feature>
<evidence type="ECO:0000313" key="4">
    <source>
        <dbReference type="EMBL" id="GAA1750680.1"/>
    </source>
</evidence>
<feature type="transmembrane region" description="Helical" evidence="1">
    <location>
        <begin position="202"/>
        <end position="224"/>
    </location>
</feature>
<feature type="transmembrane region" description="Helical" evidence="1">
    <location>
        <begin position="88"/>
        <end position="112"/>
    </location>
</feature>
<dbReference type="RefSeq" id="WP_232496938.1">
    <property type="nucleotide sequence ID" value="NZ_BAAANH010000001.1"/>
</dbReference>
<evidence type="ECO:0000259" key="3">
    <source>
        <dbReference type="Pfam" id="PF07786"/>
    </source>
</evidence>
<comment type="caution">
    <text evidence="4">The sequence shown here is derived from an EMBL/GenBank/DDBJ whole genome shotgun (WGS) entry which is preliminary data.</text>
</comment>
<protein>
    <recommendedName>
        <fullName evidence="6">DUF418 domain-containing protein</fullName>
    </recommendedName>
</protein>
<dbReference type="InterPro" id="IPR007349">
    <property type="entry name" value="DUF418"/>
</dbReference>
<accession>A0ABN2K8Q3</accession>
<gene>
    <name evidence="4" type="ORF">GCM10009747_05050</name>
</gene>
<feature type="transmembrane region" description="Helical" evidence="1">
    <location>
        <begin position="118"/>
        <end position="143"/>
    </location>
</feature>
<dbReference type="InterPro" id="IPR012429">
    <property type="entry name" value="HGSNAT_cat"/>
</dbReference>
<dbReference type="Proteomes" id="UP001500506">
    <property type="component" value="Unassembled WGS sequence"/>
</dbReference>
<feature type="domain" description="DUF418" evidence="2">
    <location>
        <begin position="225"/>
        <end position="360"/>
    </location>
</feature>
<feature type="transmembrane region" description="Helical" evidence="1">
    <location>
        <begin position="288"/>
        <end position="314"/>
    </location>
</feature>
<feature type="transmembrane region" description="Helical" evidence="1">
    <location>
        <begin position="326"/>
        <end position="343"/>
    </location>
</feature>
<keyword evidence="5" id="KW-1185">Reference proteome</keyword>
<feature type="transmembrane region" description="Helical" evidence="1">
    <location>
        <begin position="256"/>
        <end position="276"/>
    </location>
</feature>
<feature type="transmembrane region" description="Helical" evidence="1">
    <location>
        <begin position="23"/>
        <end position="49"/>
    </location>
</feature>
<keyword evidence="1" id="KW-0472">Membrane</keyword>
<sequence>MADRAPAATPAARVDGVDAARGLALIGMFIAHVSPAAASADLTSLIALADERPRLLFALTAGMGLGFITGATRPLVEGRGRLRSQIAIRAVILIILGLGIALTLHPLVFIILDVYGVAFLLLLPLLFLPRGVVLGAGIVALAVAPALAELAKRTAFVAELDASSLGFVADWFVSGAYPVLVWVAVMLIGLALVRYDLGSPRVVAVAALIGTYAAATLLPVAALMPGGNAAAAIDALGADAPVSATTTEAVRLSIEAVGNVGFGVLVVAAMLLLLQFAVPPVRRVARLLLSPITAMGAMPLSVYTVHLLVITAAVRTENGVRTDDSWELLIALIVGSMLFAWLWRRYIGRGPLEQLLRWASGRRRADVTSRT</sequence>
<keyword evidence="1" id="KW-1133">Transmembrane helix</keyword>
<evidence type="ECO:0000313" key="5">
    <source>
        <dbReference type="Proteomes" id="UP001500506"/>
    </source>
</evidence>